<feature type="compositionally biased region" description="Polar residues" evidence="1">
    <location>
        <begin position="1043"/>
        <end position="1056"/>
    </location>
</feature>
<feature type="compositionally biased region" description="Polar residues" evidence="1">
    <location>
        <begin position="841"/>
        <end position="853"/>
    </location>
</feature>
<feature type="region of interest" description="Disordered" evidence="1">
    <location>
        <begin position="983"/>
        <end position="1056"/>
    </location>
</feature>
<comment type="caution">
    <text evidence="2">The sequence shown here is derived from an EMBL/GenBank/DDBJ whole genome shotgun (WGS) entry which is preliminary data.</text>
</comment>
<accession>A0AAD5YIA7</accession>
<evidence type="ECO:0000313" key="2">
    <source>
        <dbReference type="EMBL" id="KAJ3483612.1"/>
    </source>
</evidence>
<proteinExistence type="predicted"/>
<feature type="region of interest" description="Disordered" evidence="1">
    <location>
        <begin position="483"/>
        <end position="569"/>
    </location>
</feature>
<feature type="compositionally biased region" description="Basic and acidic residues" evidence="1">
    <location>
        <begin position="760"/>
        <end position="804"/>
    </location>
</feature>
<feature type="region of interest" description="Disordered" evidence="1">
    <location>
        <begin position="743"/>
        <end position="971"/>
    </location>
</feature>
<name>A0AAD5YIA7_9APHY</name>
<organism evidence="2 3">
    <name type="scientific">Meripilus lineatus</name>
    <dbReference type="NCBI Taxonomy" id="2056292"/>
    <lineage>
        <taxon>Eukaryota</taxon>
        <taxon>Fungi</taxon>
        <taxon>Dikarya</taxon>
        <taxon>Basidiomycota</taxon>
        <taxon>Agaricomycotina</taxon>
        <taxon>Agaricomycetes</taxon>
        <taxon>Polyporales</taxon>
        <taxon>Meripilaceae</taxon>
        <taxon>Meripilus</taxon>
    </lineage>
</organism>
<evidence type="ECO:0000256" key="1">
    <source>
        <dbReference type="SAM" id="MobiDB-lite"/>
    </source>
</evidence>
<protein>
    <recommendedName>
        <fullName evidence="4">Arrestin-like N-terminal domain-containing protein</fullName>
    </recommendedName>
</protein>
<feature type="compositionally biased region" description="Basic and acidic residues" evidence="1">
    <location>
        <begin position="1100"/>
        <end position="1109"/>
    </location>
</feature>
<gene>
    <name evidence="2" type="ORF">NLI96_g6195</name>
</gene>
<evidence type="ECO:0008006" key="4">
    <source>
        <dbReference type="Google" id="ProtNLM"/>
    </source>
</evidence>
<keyword evidence="3" id="KW-1185">Reference proteome</keyword>
<sequence length="1167" mass="125405">MAQQSRPEPMNASPFHAKVKTTLRFADSTFAAGKYVAGKLEVECRADSGVGLGIIMVELVAIEGEFKSCATMSASHTSEELTSRDHSATSTFLHSRRIFQGPNLPPSNAVHAHQLPGEPPLPVGYFAARRGITTFLFRLPIPSTSPSSIDFGSGLANVRYQVRATVGVFWKDEKRLVTDKKEVDVVESSDGTQFAPEPQTVVIAEGGKLWIQGRIVGNHLVAGQPACVELYVKNHSTKKNTGLSVSLSRNLILPRLPSAEKPSLQISDSLTSVSFRGQEYVIQPGVEGIANLVFDVPPSARGVKGGIRQGDDESKSTPCLFEVQCIVGVKMSMGFGSKDIHVDLPVTILHPIALPEAPAPEPYPLPPIQPYHAEPQIPPSCPAPYVSPVYHPYPLPPISPVPVFHSPPPMFYPPQTPYMSPPPPDPNLYYYPPQLAVPYHYLPLRPSSAEPIPSHALYAMPAGLPPVHQPLVPLMTGALQGVGREEGKGERATRISQHLRLSSRHRSVSPQAHRYHHPESHPALAPQPTQPSETHVSPSHSPQQPRGSPNLSVATNVVSPRPMLSPKQSFARDLVTNTTLSRSDRVKTLERMAAEAVETNCNMSTSVPELVGLDLHVGNKDKTLPGPPIPSQKPKVESTPGTRPRVQAVFASTSPPRMGEPSQVTPRTPTIAAVTSLKVPRTIEDTKGGVSGLDALEARLLAEVGTRKMETNDQKPDIRSVLPIAIPRPIPVAQEPVNDSAISSLTLPGVGGEDTSGMAEKAKSVHSGDLHDGEVTERGRRSYRGRDDERISNGVKGERRGEKKSGKRIKDRPHEQTDGEMQQLRKAAQGRIAAWLGAIQPSASPLNSTSPSPARSPVPDRIRNEEPPISSEPTIHPFEDKDIEIENPVDARPNPRSSGFVPVETIRANQAKTSPVSPPKPPAKEAPTSRPPGPPGAQIGKLPHLGVFSPGIRPDPGVRYDVRSARGGRGGKVTEVAAIWASAAEADGSSNAATSPKPLPSKTRQPFKVPTKEPAKRVGLPSTSNDIRPTPKPKKSSSKEDMTMTSSEVTPAVNMNTNANLVSKRARMIKSSSVPAILSSSLATPMLSSTASLARPPASRVKERTKLDTKVSQFPGAGVMRSIPEDTKSETTPPPPPPKSPEPKGELAFGQARLRELIKRYQGPSSS</sequence>
<dbReference type="AlphaFoldDB" id="A0AAD5YIA7"/>
<evidence type="ECO:0000313" key="3">
    <source>
        <dbReference type="Proteomes" id="UP001212997"/>
    </source>
</evidence>
<feature type="region of interest" description="Disordered" evidence="1">
    <location>
        <begin position="1088"/>
        <end position="1151"/>
    </location>
</feature>
<dbReference type="EMBL" id="JANAWD010000221">
    <property type="protein sequence ID" value="KAJ3483612.1"/>
    <property type="molecule type" value="Genomic_DNA"/>
</dbReference>
<dbReference type="PANTHER" id="PTHR24216">
    <property type="entry name" value="PAXILLIN-RELATED"/>
    <property type="match status" value="1"/>
</dbReference>
<feature type="region of interest" description="Disordered" evidence="1">
    <location>
        <begin position="623"/>
        <end position="643"/>
    </location>
</feature>
<feature type="compositionally biased region" description="Polar residues" evidence="1">
    <location>
        <begin position="530"/>
        <end position="558"/>
    </location>
</feature>
<dbReference type="Proteomes" id="UP001212997">
    <property type="component" value="Unassembled WGS sequence"/>
</dbReference>
<reference evidence="2" key="1">
    <citation type="submission" date="2022-07" db="EMBL/GenBank/DDBJ databases">
        <title>Genome Sequence of Physisporinus lineatus.</title>
        <authorList>
            <person name="Buettner E."/>
        </authorList>
    </citation>
    <scope>NUCLEOTIDE SEQUENCE</scope>
    <source>
        <strain evidence="2">VT162</strain>
    </source>
</reference>
<feature type="compositionally biased region" description="Basic and acidic residues" evidence="1">
    <location>
        <begin position="483"/>
        <end position="493"/>
    </location>
</feature>